<dbReference type="PROSITE" id="PS00211">
    <property type="entry name" value="ABC_TRANSPORTER_1"/>
    <property type="match status" value="1"/>
</dbReference>
<keyword evidence="5" id="KW-0067">ATP-binding</keyword>
<evidence type="ECO:0000256" key="3">
    <source>
        <dbReference type="ARBA" id="ARBA00022505"/>
    </source>
</evidence>
<evidence type="ECO:0000256" key="2">
    <source>
        <dbReference type="ARBA" id="ARBA00022448"/>
    </source>
</evidence>
<dbReference type="eggNOG" id="arCOG00175">
    <property type="taxonomic scope" value="Archaea"/>
</dbReference>
<comment type="similarity">
    <text evidence="6">Belongs to the ABC transporter superfamily. Sulfate/tungstate importer (TC 3.A.1.6) family.</text>
</comment>
<dbReference type="GO" id="GO:0005524">
    <property type="term" value="F:ATP binding"/>
    <property type="evidence" value="ECO:0007669"/>
    <property type="project" value="UniProtKB-KW"/>
</dbReference>
<dbReference type="InterPro" id="IPR003593">
    <property type="entry name" value="AAA+_ATPase"/>
</dbReference>
<keyword evidence="3" id="KW-0500">Molybdenum</keyword>
<dbReference type="GO" id="GO:0005886">
    <property type="term" value="C:plasma membrane"/>
    <property type="evidence" value="ECO:0007669"/>
    <property type="project" value="UniProtKB-SubCell"/>
</dbReference>
<keyword evidence="4" id="KW-0547">Nucleotide-binding</keyword>
<evidence type="ECO:0000256" key="1">
    <source>
        <dbReference type="ARBA" id="ARBA00004202"/>
    </source>
</evidence>
<keyword evidence="2" id="KW-0813">Transport</keyword>
<evidence type="ECO:0000256" key="9">
    <source>
        <dbReference type="ARBA" id="ARBA00041133"/>
    </source>
</evidence>
<dbReference type="AlphaFoldDB" id="D5VTX4"/>
<evidence type="ECO:0000256" key="5">
    <source>
        <dbReference type="ARBA" id="ARBA00022840"/>
    </source>
</evidence>
<comment type="subunit">
    <text evidence="7">The complex is composed of two ATP-binding proteins (WtpC), two transmembrane proteins (WtpB) and a solute-binding protein (WtpA).</text>
</comment>
<protein>
    <recommendedName>
        <fullName evidence="9">Molybdate/tungstate import ATP-binding protein WtpC</fullName>
        <ecNumber evidence="8">7.3.2.6</ecNumber>
    </recommendedName>
</protein>
<dbReference type="Pfam" id="PF00005">
    <property type="entry name" value="ABC_tran"/>
    <property type="match status" value="1"/>
</dbReference>
<evidence type="ECO:0000256" key="4">
    <source>
        <dbReference type="ARBA" id="ARBA00022741"/>
    </source>
</evidence>
<dbReference type="InterPro" id="IPR003439">
    <property type="entry name" value="ABC_transporter-like_ATP-bd"/>
</dbReference>
<dbReference type="RefSeq" id="WP_013100772.1">
    <property type="nucleotide sequence ID" value="NC_014122.1"/>
</dbReference>
<evidence type="ECO:0000313" key="13">
    <source>
        <dbReference type="Proteomes" id="UP000002061"/>
    </source>
</evidence>
<dbReference type="SMART" id="SM00382">
    <property type="entry name" value="AAA"/>
    <property type="match status" value="1"/>
</dbReference>
<dbReference type="Gene3D" id="3.40.50.300">
    <property type="entry name" value="P-loop containing nucleotide triphosphate hydrolases"/>
    <property type="match status" value="1"/>
</dbReference>
<dbReference type="EC" id="7.3.2.6" evidence="8"/>
<proteinExistence type="inferred from homology"/>
<gene>
    <name evidence="12" type="ordered locus">Metin_1377</name>
</gene>
<name>D5VTX4_METIM</name>
<dbReference type="GeneID" id="9132408"/>
<evidence type="ECO:0000256" key="8">
    <source>
        <dbReference type="ARBA" id="ARBA00039025"/>
    </source>
</evidence>
<sequence>MITIKNLSKRWKEFQLKDISFSLDKEYCIILGPSGSGKSVLLKCIAGILKPDEGNIFLEGEEITNKAPEDRNIGYVPQNYALFPHLNVYKNIAYGLTIKKVDKLKIERKVREIAEFLNIAHLLDREPKSLSGGEQQRVALARALVLEPKLLLLDEPTSSLDISIKEEIIKELSKIEIAVIHVTHDLVEARSLAEKLGIFIDGKLLEFGDKKILDKPKNRKVAKFLGFNVIDDKIVSPWDVKVELGGEYKVLNVLDYGYYKKILVDYNGTLLKIFTKKNISIGDKVNVYIQ</sequence>
<comment type="catalytic activity">
    <reaction evidence="10">
        <text>tungstate(in) + ATP + H2O = tungstate(out) + ADP + phosphate + H(+)</text>
        <dbReference type="Rhea" id="RHEA:35027"/>
        <dbReference type="ChEBI" id="CHEBI:15377"/>
        <dbReference type="ChEBI" id="CHEBI:15378"/>
        <dbReference type="ChEBI" id="CHEBI:30616"/>
        <dbReference type="ChEBI" id="CHEBI:43474"/>
        <dbReference type="ChEBI" id="CHEBI:46502"/>
        <dbReference type="ChEBI" id="CHEBI:456216"/>
        <dbReference type="EC" id="7.3.2.6"/>
    </reaction>
</comment>
<organism evidence="12 13">
    <name type="scientific">Methanocaldococcus infernus (strain DSM 11812 / JCM 15783 / ME)</name>
    <dbReference type="NCBI Taxonomy" id="573063"/>
    <lineage>
        <taxon>Archaea</taxon>
        <taxon>Methanobacteriati</taxon>
        <taxon>Methanobacteriota</taxon>
        <taxon>Methanomada group</taxon>
        <taxon>Methanococci</taxon>
        <taxon>Methanococcales</taxon>
        <taxon>Methanocaldococcaceae</taxon>
        <taxon>Methanocaldococcus</taxon>
    </lineage>
</organism>
<dbReference type="HOGENOM" id="CLU_000604_1_1_2"/>
<evidence type="ECO:0000256" key="7">
    <source>
        <dbReference type="ARBA" id="ARBA00038781"/>
    </source>
</evidence>
<evidence type="ECO:0000259" key="11">
    <source>
        <dbReference type="PROSITE" id="PS50893"/>
    </source>
</evidence>
<accession>D5VTX4</accession>
<dbReference type="PANTHER" id="PTHR42781:SF4">
    <property type="entry name" value="SPERMIDINE_PUTRESCINE IMPORT ATP-BINDING PROTEIN POTA"/>
    <property type="match status" value="1"/>
</dbReference>
<dbReference type="InterPro" id="IPR027417">
    <property type="entry name" value="P-loop_NTPase"/>
</dbReference>
<dbReference type="KEGG" id="mif:Metin_1377"/>
<dbReference type="OrthoDB" id="18368at2157"/>
<dbReference type="GO" id="GO:0016887">
    <property type="term" value="F:ATP hydrolysis activity"/>
    <property type="evidence" value="ECO:0007669"/>
    <property type="project" value="InterPro"/>
</dbReference>
<dbReference type="Proteomes" id="UP000002061">
    <property type="component" value="Chromosome"/>
</dbReference>
<feature type="domain" description="ABC transporter" evidence="11">
    <location>
        <begin position="2"/>
        <end position="225"/>
    </location>
</feature>
<dbReference type="InterPro" id="IPR017871">
    <property type="entry name" value="ABC_transporter-like_CS"/>
</dbReference>
<dbReference type="PROSITE" id="PS50893">
    <property type="entry name" value="ABC_TRANSPORTER_2"/>
    <property type="match status" value="1"/>
</dbReference>
<dbReference type="SUPFAM" id="SSF52540">
    <property type="entry name" value="P-loop containing nucleoside triphosphate hydrolases"/>
    <property type="match status" value="1"/>
</dbReference>
<dbReference type="EMBL" id="CP002009">
    <property type="protein sequence ID" value="ADG14027.1"/>
    <property type="molecule type" value="Genomic_DNA"/>
</dbReference>
<dbReference type="PANTHER" id="PTHR42781">
    <property type="entry name" value="SPERMIDINE/PUTRESCINE IMPORT ATP-BINDING PROTEIN POTA"/>
    <property type="match status" value="1"/>
</dbReference>
<keyword evidence="13" id="KW-1185">Reference proteome</keyword>
<evidence type="ECO:0000313" key="12">
    <source>
        <dbReference type="EMBL" id="ADG14027.1"/>
    </source>
</evidence>
<evidence type="ECO:0000256" key="10">
    <source>
        <dbReference type="ARBA" id="ARBA00047936"/>
    </source>
</evidence>
<evidence type="ECO:0000256" key="6">
    <source>
        <dbReference type="ARBA" id="ARBA00038307"/>
    </source>
</evidence>
<dbReference type="STRING" id="573063.Metin_1377"/>
<dbReference type="GO" id="GO:1901238">
    <property type="term" value="F:ABC-type tungstate transporter activity"/>
    <property type="evidence" value="ECO:0007669"/>
    <property type="project" value="UniProtKB-EC"/>
</dbReference>
<dbReference type="InterPro" id="IPR050093">
    <property type="entry name" value="ABC_SmlMolc_Importer"/>
</dbReference>
<comment type="subcellular location">
    <subcellularLocation>
        <location evidence="1">Cell membrane</location>
        <topology evidence="1">Peripheral membrane protein</topology>
    </subcellularLocation>
</comment>
<reference evidence="12" key="1">
    <citation type="submission" date="2010-04" db="EMBL/GenBank/DDBJ databases">
        <title>Complete sequence of Methanocaldococcus infernus ME.</title>
        <authorList>
            <consortium name="US DOE Joint Genome Institute"/>
            <person name="Lucas S."/>
            <person name="Copeland A."/>
            <person name="Lapidus A."/>
            <person name="Cheng J.-F."/>
            <person name="Bruce D."/>
            <person name="Goodwin L."/>
            <person name="Pitluck S."/>
            <person name="Munk A.C."/>
            <person name="Detter J.C."/>
            <person name="Han C."/>
            <person name="Tapia R."/>
            <person name="Land M."/>
            <person name="Hauser L."/>
            <person name="Kyrpides N."/>
            <person name="Mikhailova N."/>
            <person name="Sieprawska-Lupa M."/>
            <person name="Whitman W.B."/>
            <person name="Woyke T."/>
        </authorList>
    </citation>
    <scope>NUCLEOTIDE SEQUENCE [LARGE SCALE GENOMIC DNA]</scope>
    <source>
        <strain evidence="12">ME</strain>
    </source>
</reference>